<dbReference type="EnsemblFungi" id="FOXG_12685T0">
    <property type="protein sequence ID" value="FOXG_12685P0"/>
    <property type="gene ID" value="FOXG_12685"/>
</dbReference>
<reference evidence="2" key="1">
    <citation type="journal article" date="2012" name="Mol. Plant Microbe Interact.">
        <title>A highly conserved effector in Fusarium oxysporum is required for full virulence on Arabidopsis.</title>
        <authorList>
            <person name="Thatcher L.F."/>
            <person name="Gardiner D.M."/>
            <person name="Kazan K."/>
            <person name="Manners J."/>
        </authorList>
    </citation>
    <scope>NUCLEOTIDE SEQUENCE [LARGE SCALE GENOMIC DNA]</scope>
    <source>
        <strain evidence="2">Fo5176</strain>
    </source>
</reference>
<dbReference type="VEuPathDB" id="FungiDB:FOXG_12685"/>
<evidence type="ECO:0000313" key="2">
    <source>
        <dbReference type="Proteomes" id="UP000002489"/>
    </source>
</evidence>
<name>A0A0D2Y8R9_FUSOF</name>
<proteinExistence type="predicted"/>
<dbReference type="AlphaFoldDB" id="A0A0D2Y8R9"/>
<dbReference type="Proteomes" id="UP000002489">
    <property type="component" value="Unassembled WGS sequence"/>
</dbReference>
<organism evidence="1 2">
    <name type="scientific">Fusarium oxysporum (strain Fo5176)</name>
    <name type="common">Fusarium vascular wilt</name>
    <dbReference type="NCBI Taxonomy" id="660025"/>
    <lineage>
        <taxon>Eukaryota</taxon>
        <taxon>Fungi</taxon>
        <taxon>Dikarya</taxon>
        <taxon>Ascomycota</taxon>
        <taxon>Pezizomycotina</taxon>
        <taxon>Sordariomycetes</taxon>
        <taxon>Hypocreomycetidae</taxon>
        <taxon>Hypocreales</taxon>
        <taxon>Nectriaceae</taxon>
        <taxon>Fusarium</taxon>
        <taxon>Fusarium oxysporum species complex</taxon>
    </lineage>
</organism>
<evidence type="ECO:0000313" key="1">
    <source>
        <dbReference type="EnsemblFungi" id="FOXG_12685P0"/>
    </source>
</evidence>
<reference evidence="1" key="2">
    <citation type="submission" date="2025-08" db="UniProtKB">
        <authorList>
            <consortium name="EnsemblFungi"/>
        </authorList>
    </citation>
    <scope>IDENTIFICATION</scope>
    <source>
        <strain evidence="1">4287 / CBS 123668 / FGSC 9935 / NRRL 34936</strain>
    </source>
</reference>
<sequence>MSEVSPRNKLWSRSSATLIVCVADRLAISFPNTSSQGKKPLPTCATSEIPSPQSPCLEEPQGQSEAWTIDGGKSSCIVSSKVNSERDAQKLGIIGYMTMADIVLWKRLDVLPGCMSA</sequence>
<protein>
    <submittedName>
        <fullName evidence="1">Uncharacterized protein</fullName>
    </submittedName>
</protein>
<accession>A0A0D2Y8R9</accession>
<gene>
    <name evidence="1" type="primary">28953990</name>
</gene>